<gene>
    <name evidence="1" type="ORF">ACFYTF_00485</name>
</gene>
<evidence type="ECO:0000313" key="1">
    <source>
        <dbReference type="EMBL" id="MFF0541296.1"/>
    </source>
</evidence>
<dbReference type="EMBL" id="JBIAMX010000001">
    <property type="protein sequence ID" value="MFF0541296.1"/>
    <property type="molecule type" value="Genomic_DNA"/>
</dbReference>
<evidence type="ECO:0000313" key="2">
    <source>
        <dbReference type="Proteomes" id="UP001601444"/>
    </source>
</evidence>
<organism evidence="1 2">
    <name type="scientific">Nocardia thailandica</name>
    <dbReference type="NCBI Taxonomy" id="257275"/>
    <lineage>
        <taxon>Bacteria</taxon>
        <taxon>Bacillati</taxon>
        <taxon>Actinomycetota</taxon>
        <taxon>Actinomycetes</taxon>
        <taxon>Mycobacteriales</taxon>
        <taxon>Nocardiaceae</taxon>
        <taxon>Nocardia</taxon>
    </lineage>
</organism>
<comment type="caution">
    <text evidence="1">The sequence shown here is derived from an EMBL/GenBank/DDBJ whole genome shotgun (WGS) entry which is preliminary data.</text>
</comment>
<sequence>MTPRSHTAGLVSTAELEKELARWAQASSRARATSSVICSGKDFTRQVAVGVTGP</sequence>
<name>A0ABW6PFX3_9NOCA</name>
<dbReference type="RefSeq" id="WP_387698608.1">
    <property type="nucleotide sequence ID" value="NZ_JBIAMX010000001.1"/>
</dbReference>
<keyword evidence="2" id="KW-1185">Reference proteome</keyword>
<proteinExistence type="predicted"/>
<reference evidence="1 2" key="1">
    <citation type="submission" date="2024-10" db="EMBL/GenBank/DDBJ databases">
        <title>The Natural Products Discovery Center: Release of the First 8490 Sequenced Strains for Exploring Actinobacteria Biosynthetic Diversity.</title>
        <authorList>
            <person name="Kalkreuter E."/>
            <person name="Kautsar S.A."/>
            <person name="Yang D."/>
            <person name="Bader C.D."/>
            <person name="Teijaro C.N."/>
            <person name="Fluegel L."/>
            <person name="Davis C.M."/>
            <person name="Simpson J.R."/>
            <person name="Lauterbach L."/>
            <person name="Steele A.D."/>
            <person name="Gui C."/>
            <person name="Meng S."/>
            <person name="Li G."/>
            <person name="Viehrig K."/>
            <person name="Ye F."/>
            <person name="Su P."/>
            <person name="Kiefer A.F."/>
            <person name="Nichols A."/>
            <person name="Cepeda A.J."/>
            <person name="Yan W."/>
            <person name="Fan B."/>
            <person name="Jiang Y."/>
            <person name="Adhikari A."/>
            <person name="Zheng C.-J."/>
            <person name="Schuster L."/>
            <person name="Cowan T.M."/>
            <person name="Smanski M.J."/>
            <person name="Chevrette M.G."/>
            <person name="De Carvalho L.P.S."/>
            <person name="Shen B."/>
        </authorList>
    </citation>
    <scope>NUCLEOTIDE SEQUENCE [LARGE SCALE GENOMIC DNA]</scope>
    <source>
        <strain evidence="1 2">NPDC004045</strain>
    </source>
</reference>
<accession>A0ABW6PFX3</accession>
<dbReference type="Proteomes" id="UP001601444">
    <property type="component" value="Unassembled WGS sequence"/>
</dbReference>
<protein>
    <submittedName>
        <fullName evidence="1">Uncharacterized protein</fullName>
    </submittedName>
</protein>